<accession>A0AAQ4CVP9</accession>
<dbReference type="AlphaFoldDB" id="A0AAQ4CVP9"/>
<protein>
    <submittedName>
        <fullName evidence="1">Uncharacterized protein</fullName>
    </submittedName>
</protein>
<dbReference type="Gene3D" id="2.60.120.1670">
    <property type="match status" value="1"/>
</dbReference>
<dbReference type="EMBL" id="AP025226">
    <property type="protein sequence ID" value="BDB99880.1"/>
    <property type="molecule type" value="Genomic_DNA"/>
</dbReference>
<evidence type="ECO:0000313" key="1">
    <source>
        <dbReference type="EMBL" id="BDB99880.1"/>
    </source>
</evidence>
<name>A0AAQ4CVP9_9CREN</name>
<organism evidence="1 2">
    <name type="scientific">Saccharolobus caldissimus</name>
    <dbReference type="NCBI Taxonomy" id="1702097"/>
    <lineage>
        <taxon>Archaea</taxon>
        <taxon>Thermoproteota</taxon>
        <taxon>Thermoprotei</taxon>
        <taxon>Sulfolobales</taxon>
        <taxon>Sulfolobaceae</taxon>
        <taxon>Saccharolobus</taxon>
    </lineage>
</organism>
<dbReference type="InterPro" id="IPR053743">
    <property type="entry name" value="CRISPR_Cmr7_comp"/>
</dbReference>
<proteinExistence type="predicted"/>
<dbReference type="RefSeq" id="WP_229570404.1">
    <property type="nucleotide sequence ID" value="NZ_AP025226.1"/>
</dbReference>
<evidence type="ECO:0000313" key="2">
    <source>
        <dbReference type="Proteomes" id="UP001319921"/>
    </source>
</evidence>
<dbReference type="GO" id="GO:0051607">
    <property type="term" value="P:defense response to virus"/>
    <property type="evidence" value="ECO:0007669"/>
    <property type="project" value="InterPro"/>
</dbReference>
<gene>
    <name evidence="1" type="ORF">SACC_28970</name>
</gene>
<dbReference type="InterPro" id="IPR043959">
    <property type="entry name" value="Cmr7A"/>
</dbReference>
<dbReference type="KEGG" id="scas:SACC_28970"/>
<dbReference type="GeneID" id="68867623"/>
<sequence length="186" mass="21137">MSSLTEYVFIPIINKIGNSITIANNSGRKTINISDQNIEISTNRSDHITFVDERGNIRNVLVITGYTVNENTGLLVPTLDPCDYVKGILVAVPHQLQSNSILKLKLQTSKLYILRKGRIPNELTVNIFTVSPSSSNTINTKFMTINDNDLDTVYNFFNEIYQIDQSIQEKLRKDIKELFNYYAISQ</sequence>
<dbReference type="Pfam" id="PF19021">
    <property type="entry name" value="Cmr7A"/>
    <property type="match status" value="1"/>
</dbReference>
<reference evidence="1 2" key="1">
    <citation type="journal article" date="2022" name="Microbiol. Resour. Announc.">
        <title>Complete Genome Sequence of the Hyperthermophilic and Acidophilic Archaeon Saccharolobus caldissimus Strain HS-3T.</title>
        <authorList>
            <person name="Sakai H.D."/>
            <person name="Kurosawa N."/>
        </authorList>
    </citation>
    <scope>NUCLEOTIDE SEQUENCE [LARGE SCALE GENOMIC DNA]</scope>
    <source>
        <strain evidence="1 2">JCM32116</strain>
    </source>
</reference>
<dbReference type="Proteomes" id="UP001319921">
    <property type="component" value="Chromosome"/>
</dbReference>
<dbReference type="GO" id="GO:0099048">
    <property type="term" value="P:CRISPR-cas system"/>
    <property type="evidence" value="ECO:0007669"/>
    <property type="project" value="InterPro"/>
</dbReference>
<keyword evidence="2" id="KW-1185">Reference proteome</keyword>